<evidence type="ECO:0000313" key="16">
    <source>
        <dbReference type="EMBL" id="GAA3731256.1"/>
    </source>
</evidence>
<dbReference type="SMART" id="SM00382">
    <property type="entry name" value="AAA"/>
    <property type="match status" value="1"/>
</dbReference>
<dbReference type="InterPro" id="IPR017871">
    <property type="entry name" value="ABC_transporter-like_CS"/>
</dbReference>
<comment type="subcellular location">
    <subcellularLocation>
        <location evidence="13">Cell membrane</location>
        <topology evidence="13">Multi-pass membrane protein</topology>
    </subcellularLocation>
    <subcellularLocation>
        <location evidence="2">Cell membrane</location>
        <topology evidence="2">Peripheral membrane protein</topology>
    </subcellularLocation>
    <subcellularLocation>
        <location evidence="1">Membrane</location>
        <topology evidence="1">Multi-pass membrane protein</topology>
    </subcellularLocation>
</comment>
<evidence type="ECO:0000256" key="12">
    <source>
        <dbReference type="ARBA" id="ARBA00023136"/>
    </source>
</evidence>
<feature type="transmembrane region" description="Helical" evidence="13">
    <location>
        <begin position="156"/>
        <end position="174"/>
    </location>
</feature>
<dbReference type="Pfam" id="PF00005">
    <property type="entry name" value="ABC_tran"/>
    <property type="match status" value="1"/>
</dbReference>
<dbReference type="Pfam" id="PF12911">
    <property type="entry name" value="OppC_N"/>
    <property type="match status" value="1"/>
</dbReference>
<dbReference type="Pfam" id="PF00528">
    <property type="entry name" value="BPD_transp_1"/>
    <property type="match status" value="1"/>
</dbReference>
<evidence type="ECO:0000256" key="8">
    <source>
        <dbReference type="ARBA" id="ARBA00022741"/>
    </source>
</evidence>
<feature type="domain" description="ABC transporter" evidence="14">
    <location>
        <begin position="322"/>
        <end position="571"/>
    </location>
</feature>
<feature type="transmembrane region" description="Helical" evidence="13">
    <location>
        <begin position="96"/>
        <end position="120"/>
    </location>
</feature>
<comment type="similarity">
    <text evidence="3">Belongs to the ABC transporter superfamily.</text>
</comment>
<dbReference type="Gene3D" id="3.40.50.300">
    <property type="entry name" value="P-loop containing nucleotide triphosphate hydrolases"/>
    <property type="match status" value="1"/>
</dbReference>
<evidence type="ECO:0000256" key="13">
    <source>
        <dbReference type="RuleBase" id="RU363032"/>
    </source>
</evidence>
<feature type="domain" description="ABC transmembrane type-1" evidence="15">
    <location>
        <begin position="92"/>
        <end position="280"/>
    </location>
</feature>
<feature type="transmembrane region" description="Helical" evidence="13">
    <location>
        <begin position="127"/>
        <end position="150"/>
    </location>
</feature>
<dbReference type="InterPro" id="IPR003593">
    <property type="entry name" value="AAA+_ATPase"/>
</dbReference>
<dbReference type="CDD" id="cd06261">
    <property type="entry name" value="TM_PBP2"/>
    <property type="match status" value="1"/>
</dbReference>
<dbReference type="Proteomes" id="UP001501004">
    <property type="component" value="Unassembled WGS sequence"/>
</dbReference>
<evidence type="ECO:0000256" key="3">
    <source>
        <dbReference type="ARBA" id="ARBA00005417"/>
    </source>
</evidence>
<keyword evidence="7 13" id="KW-0812">Transmembrane</keyword>
<dbReference type="PROSITE" id="PS50893">
    <property type="entry name" value="ABC_TRANSPORTER_2"/>
    <property type="match status" value="1"/>
</dbReference>
<keyword evidence="5" id="KW-1003">Cell membrane</keyword>
<comment type="similarity">
    <text evidence="13">Belongs to the binding-protein-dependent transport system permease family.</text>
</comment>
<dbReference type="PROSITE" id="PS00211">
    <property type="entry name" value="ABC_TRANSPORTER_1"/>
    <property type="match status" value="1"/>
</dbReference>
<keyword evidence="10" id="KW-1278">Translocase</keyword>
<dbReference type="InterPro" id="IPR027417">
    <property type="entry name" value="P-loop_NTPase"/>
</dbReference>
<evidence type="ECO:0000256" key="2">
    <source>
        <dbReference type="ARBA" id="ARBA00004202"/>
    </source>
</evidence>
<comment type="caution">
    <text evidence="16">The sequence shown here is derived from an EMBL/GenBank/DDBJ whole genome shotgun (WGS) entry which is preliminary data.</text>
</comment>
<dbReference type="EMBL" id="BAABAE010000001">
    <property type="protein sequence ID" value="GAA3731256.1"/>
    <property type="molecule type" value="Genomic_DNA"/>
</dbReference>
<evidence type="ECO:0000256" key="9">
    <source>
        <dbReference type="ARBA" id="ARBA00022840"/>
    </source>
</evidence>
<dbReference type="InterPro" id="IPR000515">
    <property type="entry name" value="MetI-like"/>
</dbReference>
<keyword evidence="9" id="KW-0067">ATP-binding</keyword>
<feature type="transmembrane region" description="Helical" evidence="13">
    <location>
        <begin position="207"/>
        <end position="234"/>
    </location>
</feature>
<evidence type="ECO:0000256" key="7">
    <source>
        <dbReference type="ARBA" id="ARBA00022692"/>
    </source>
</evidence>
<feature type="transmembrane region" description="Helical" evidence="13">
    <location>
        <begin position="254"/>
        <end position="279"/>
    </location>
</feature>
<sequence length="592" mass="63938">MSGELGLVVAPELPTFIRQGTLRRLARKPTVWISAVILSTVLFFSFFGAILTPFDPNLTKLAMVNIGPFQSEYLLGGDRAGRDILSRLMFATANTIGGAAIAVSVAVAIGVTVGLMAGYYGRTFDAIGAWLSNLIQAVPGMIVLIAVFVVVGPSTVTSMIVVGILIAPAYFRLVRNVVISVRNELYVDAARVSGLSDIRIMSRHIFVVIRAPIIIEMAYIAGIALVIQAALEFIGLGSPESPTWGGMLQDSFNALYISPFAILWPALSIILTVLAFVFLSNAVRDTLGDPRSSGGTARKAIAHAVTPPGAAELGEPNAFLSVRELSIAYPLSKEKSRTVVRKVGLQVNRGEVLGLVGESGSGKTQTAFAILGLLPPEAIVTSGRIVFDGLPLLELTEKRLNQLRGREIAYVPQEPMSNLDPAFTVGQQFGFAMRKKLGLSRVESRERALSLLARVNIKEPERVYDYYPHQLSGGMAQRVLIAIAVSCDPKLLIADEPTTALDVTVQAEVLDLLRDLQQERSMALILVTHNFGVVADICERVAVMKDGEIVETGETRAIMKRPEHPYTRLLLDSVLDNVPMRAPLTSRDGVRA</sequence>
<evidence type="ECO:0000256" key="5">
    <source>
        <dbReference type="ARBA" id="ARBA00022475"/>
    </source>
</evidence>
<protein>
    <submittedName>
        <fullName evidence="16">Dipeptide/oligopeptide/nickel ABC transporter permease/ATP-binding protein</fullName>
    </submittedName>
</protein>
<dbReference type="PANTHER" id="PTHR43297">
    <property type="entry name" value="OLIGOPEPTIDE TRANSPORT ATP-BINDING PROTEIN APPD"/>
    <property type="match status" value="1"/>
</dbReference>
<evidence type="ECO:0000256" key="10">
    <source>
        <dbReference type="ARBA" id="ARBA00022967"/>
    </source>
</evidence>
<name>A0ABP7F9T2_9MICO</name>
<organism evidence="16 17">
    <name type="scientific">Leifsonella bigeumensis</name>
    <dbReference type="NCBI Taxonomy" id="433643"/>
    <lineage>
        <taxon>Bacteria</taxon>
        <taxon>Bacillati</taxon>
        <taxon>Actinomycetota</taxon>
        <taxon>Actinomycetes</taxon>
        <taxon>Micrococcales</taxon>
        <taxon>Microbacteriaceae</taxon>
        <taxon>Leifsonella</taxon>
    </lineage>
</organism>
<dbReference type="Pfam" id="PF08352">
    <property type="entry name" value="oligo_HPY"/>
    <property type="match status" value="1"/>
</dbReference>
<dbReference type="SUPFAM" id="SSF52540">
    <property type="entry name" value="P-loop containing nucleoside triphosphate hydrolases"/>
    <property type="match status" value="1"/>
</dbReference>
<dbReference type="InterPro" id="IPR035906">
    <property type="entry name" value="MetI-like_sf"/>
</dbReference>
<evidence type="ECO:0000259" key="14">
    <source>
        <dbReference type="PROSITE" id="PS50893"/>
    </source>
</evidence>
<keyword evidence="6" id="KW-0997">Cell inner membrane</keyword>
<keyword evidence="8" id="KW-0547">Nucleotide-binding</keyword>
<keyword evidence="17" id="KW-1185">Reference proteome</keyword>
<feature type="transmembrane region" description="Helical" evidence="13">
    <location>
        <begin position="31"/>
        <end position="51"/>
    </location>
</feature>
<evidence type="ECO:0000256" key="11">
    <source>
        <dbReference type="ARBA" id="ARBA00022989"/>
    </source>
</evidence>
<accession>A0ABP7F9T2</accession>
<proteinExistence type="inferred from homology"/>
<evidence type="ECO:0000259" key="15">
    <source>
        <dbReference type="PROSITE" id="PS50928"/>
    </source>
</evidence>
<keyword evidence="4 13" id="KW-0813">Transport</keyword>
<dbReference type="InterPro" id="IPR013563">
    <property type="entry name" value="Oligopep_ABC_C"/>
</dbReference>
<dbReference type="InterPro" id="IPR050388">
    <property type="entry name" value="ABC_Ni/Peptide_Import"/>
</dbReference>
<dbReference type="InterPro" id="IPR025966">
    <property type="entry name" value="OppC_N"/>
</dbReference>
<gene>
    <name evidence="16" type="ORF">GCM10022239_04830</name>
</gene>
<evidence type="ECO:0000256" key="1">
    <source>
        <dbReference type="ARBA" id="ARBA00004141"/>
    </source>
</evidence>
<dbReference type="Gene3D" id="1.10.3720.10">
    <property type="entry name" value="MetI-like"/>
    <property type="match status" value="1"/>
</dbReference>
<dbReference type="CDD" id="cd03257">
    <property type="entry name" value="ABC_NikE_OppD_transporters"/>
    <property type="match status" value="1"/>
</dbReference>
<dbReference type="SUPFAM" id="SSF161098">
    <property type="entry name" value="MetI-like"/>
    <property type="match status" value="1"/>
</dbReference>
<evidence type="ECO:0000313" key="17">
    <source>
        <dbReference type="Proteomes" id="UP001501004"/>
    </source>
</evidence>
<dbReference type="PANTHER" id="PTHR43297:SF14">
    <property type="entry name" value="ATPASE AAA-TYPE CORE DOMAIN-CONTAINING PROTEIN"/>
    <property type="match status" value="1"/>
</dbReference>
<dbReference type="InterPro" id="IPR003439">
    <property type="entry name" value="ABC_transporter-like_ATP-bd"/>
</dbReference>
<evidence type="ECO:0000256" key="4">
    <source>
        <dbReference type="ARBA" id="ARBA00022448"/>
    </source>
</evidence>
<dbReference type="PROSITE" id="PS50928">
    <property type="entry name" value="ABC_TM1"/>
    <property type="match status" value="1"/>
</dbReference>
<reference evidence="17" key="1">
    <citation type="journal article" date="2019" name="Int. J. Syst. Evol. Microbiol.">
        <title>The Global Catalogue of Microorganisms (GCM) 10K type strain sequencing project: providing services to taxonomists for standard genome sequencing and annotation.</title>
        <authorList>
            <consortium name="The Broad Institute Genomics Platform"/>
            <consortium name="The Broad Institute Genome Sequencing Center for Infectious Disease"/>
            <person name="Wu L."/>
            <person name="Ma J."/>
        </authorList>
    </citation>
    <scope>NUCLEOTIDE SEQUENCE [LARGE SCALE GENOMIC DNA]</scope>
    <source>
        <strain evidence="17">JCM 16949</strain>
    </source>
</reference>
<keyword evidence="11 13" id="KW-1133">Transmembrane helix</keyword>
<evidence type="ECO:0000256" key="6">
    <source>
        <dbReference type="ARBA" id="ARBA00022519"/>
    </source>
</evidence>
<keyword evidence="12 13" id="KW-0472">Membrane</keyword>